<dbReference type="InterPro" id="IPR028202">
    <property type="entry name" value="Reductase_C"/>
</dbReference>
<dbReference type="Pfam" id="PF14759">
    <property type="entry name" value="Reductase_C"/>
    <property type="match status" value="1"/>
</dbReference>
<evidence type="ECO:0000313" key="8">
    <source>
        <dbReference type="Proteomes" id="UP000526083"/>
    </source>
</evidence>
<dbReference type="SUPFAM" id="SSF55424">
    <property type="entry name" value="FAD/NAD-linked reductases, dimerisation (C-terminal) domain"/>
    <property type="match status" value="1"/>
</dbReference>
<dbReference type="AlphaFoldDB" id="A0A7W3JLZ7"/>
<organism evidence="7 8">
    <name type="scientific">Microbacterium halimionae</name>
    <dbReference type="NCBI Taxonomy" id="1526413"/>
    <lineage>
        <taxon>Bacteria</taxon>
        <taxon>Bacillati</taxon>
        <taxon>Actinomycetota</taxon>
        <taxon>Actinomycetes</taxon>
        <taxon>Micrococcales</taxon>
        <taxon>Microbacteriaceae</taxon>
        <taxon>Microbacterium</taxon>
    </lineage>
</organism>
<dbReference type="PANTHER" id="PTHR43557:SF2">
    <property type="entry name" value="RIESKE DOMAIN-CONTAINING PROTEIN-RELATED"/>
    <property type="match status" value="1"/>
</dbReference>
<evidence type="ECO:0000256" key="2">
    <source>
        <dbReference type="ARBA" id="ARBA00022630"/>
    </source>
</evidence>
<dbReference type="EMBL" id="JACGWY010000001">
    <property type="protein sequence ID" value="MBA8815251.1"/>
    <property type="molecule type" value="Genomic_DNA"/>
</dbReference>
<evidence type="ECO:0000256" key="1">
    <source>
        <dbReference type="ARBA" id="ARBA00001974"/>
    </source>
</evidence>
<dbReference type="GO" id="GO:0016651">
    <property type="term" value="F:oxidoreductase activity, acting on NAD(P)H"/>
    <property type="evidence" value="ECO:0007669"/>
    <property type="project" value="TreeGrafter"/>
</dbReference>
<name>A0A7W3JLZ7_9MICO</name>
<dbReference type="Gene3D" id="3.50.50.60">
    <property type="entry name" value="FAD/NAD(P)-binding domain"/>
    <property type="match status" value="2"/>
</dbReference>
<feature type="domain" description="FAD/NAD(P)-binding" evidence="5">
    <location>
        <begin position="8"/>
        <end position="248"/>
    </location>
</feature>
<keyword evidence="3" id="KW-0274">FAD</keyword>
<sequence length="382" mass="39613">MSIREPGDVLIVGGGIAGVTTATSLREGGFHGGITLVEATPACTDHPPLSKRALVEGATRGELDLLTKERAAALNVEVVVGVEVVSVDASAHTVLLADGRVMTAEAIVVAVGAEPKHPVGYGDHPRVMTLRGYDDAMAIRAVAGAHSTVVVGGGGFIGAEAAASLRESGSRVVLVDPHEVPGSHVLGDTLARWLHAMHSEQGVEVRHTRIDAVVSDAHDDNAPMQVALGDGSTVAADLVVVGVGVTPRVMPGAERLVAPFGISIEASDHWDAARLDGMDAAALLLGTTPALRGTPWFWTDRYGHHIEVVGDLANAGLTGAAIDIIRAGTAVFRVDGDLLLGAASIDDPMTVRAARRIIDRGVRVDRDVLADPSVSLRRMLRG</sequence>
<dbReference type="PRINTS" id="PR00411">
    <property type="entry name" value="PNDRDTASEI"/>
</dbReference>
<gene>
    <name evidence="7" type="ORF">FHX48_000303</name>
</gene>
<keyword evidence="7" id="KW-0670">Pyruvate</keyword>
<evidence type="ECO:0000259" key="5">
    <source>
        <dbReference type="Pfam" id="PF07992"/>
    </source>
</evidence>
<dbReference type="InterPro" id="IPR036188">
    <property type="entry name" value="FAD/NAD-bd_sf"/>
</dbReference>
<feature type="domain" description="Reductase C-terminal" evidence="6">
    <location>
        <begin position="296"/>
        <end position="380"/>
    </location>
</feature>
<proteinExistence type="predicted"/>
<reference evidence="7 8" key="1">
    <citation type="submission" date="2020-07" db="EMBL/GenBank/DDBJ databases">
        <title>Sequencing the genomes of 1000 actinobacteria strains.</title>
        <authorList>
            <person name="Klenk H.-P."/>
        </authorList>
    </citation>
    <scope>NUCLEOTIDE SEQUENCE [LARGE SCALE GENOMIC DNA]</scope>
    <source>
        <strain evidence="7 8">DSM 27576</strain>
    </source>
</reference>
<keyword evidence="4" id="KW-0560">Oxidoreductase</keyword>
<dbReference type="GO" id="GO:0005737">
    <property type="term" value="C:cytoplasm"/>
    <property type="evidence" value="ECO:0007669"/>
    <property type="project" value="TreeGrafter"/>
</dbReference>
<dbReference type="InterPro" id="IPR050446">
    <property type="entry name" value="FAD-oxidoreductase/Apoptosis"/>
</dbReference>
<evidence type="ECO:0000313" key="7">
    <source>
        <dbReference type="EMBL" id="MBA8815251.1"/>
    </source>
</evidence>
<dbReference type="InterPro" id="IPR016156">
    <property type="entry name" value="FAD/NAD-linked_Rdtase_dimer_sf"/>
</dbReference>
<keyword evidence="8" id="KW-1185">Reference proteome</keyword>
<dbReference type="PANTHER" id="PTHR43557">
    <property type="entry name" value="APOPTOSIS-INDUCING FACTOR 1"/>
    <property type="match status" value="1"/>
</dbReference>
<dbReference type="RefSeq" id="WP_167044028.1">
    <property type="nucleotide sequence ID" value="NZ_JAAOZB010000001.1"/>
</dbReference>
<accession>A0A7W3JLZ7</accession>
<comment type="caution">
    <text evidence="7">The sequence shown here is derived from an EMBL/GenBank/DDBJ whole genome shotgun (WGS) entry which is preliminary data.</text>
</comment>
<comment type="cofactor">
    <cofactor evidence="1">
        <name>FAD</name>
        <dbReference type="ChEBI" id="CHEBI:57692"/>
    </cofactor>
</comment>
<dbReference type="Gene3D" id="3.30.390.30">
    <property type="match status" value="1"/>
</dbReference>
<evidence type="ECO:0000259" key="6">
    <source>
        <dbReference type="Pfam" id="PF14759"/>
    </source>
</evidence>
<keyword evidence="2" id="KW-0285">Flavoprotein</keyword>
<dbReference type="Proteomes" id="UP000526083">
    <property type="component" value="Unassembled WGS sequence"/>
</dbReference>
<dbReference type="PRINTS" id="PR00368">
    <property type="entry name" value="FADPNR"/>
</dbReference>
<dbReference type="InterPro" id="IPR023753">
    <property type="entry name" value="FAD/NAD-binding_dom"/>
</dbReference>
<protein>
    <submittedName>
        <fullName evidence="7">Pyruvate/2-oxoglutarate dehydrogenase complex dihydrolipoamide dehydrogenase (E3) component</fullName>
    </submittedName>
</protein>
<dbReference type="Pfam" id="PF07992">
    <property type="entry name" value="Pyr_redox_2"/>
    <property type="match status" value="1"/>
</dbReference>
<evidence type="ECO:0000256" key="4">
    <source>
        <dbReference type="ARBA" id="ARBA00023002"/>
    </source>
</evidence>
<dbReference type="SUPFAM" id="SSF51905">
    <property type="entry name" value="FAD/NAD(P)-binding domain"/>
    <property type="match status" value="2"/>
</dbReference>
<evidence type="ECO:0000256" key="3">
    <source>
        <dbReference type="ARBA" id="ARBA00022827"/>
    </source>
</evidence>